<protein>
    <recommendedName>
        <fullName evidence="3">CueP family metal-binding protein</fullName>
    </recommendedName>
</protein>
<dbReference type="NCBIfam" id="NF038094">
    <property type="entry name" value="CueP_fam"/>
    <property type="match status" value="1"/>
</dbReference>
<accession>A0A5D0CPU9</accession>
<reference evidence="1 2" key="1">
    <citation type="submission" date="2019-08" db="EMBL/GenBank/DDBJ databases">
        <title>Genome sequencing of Paenibacillus faecis DSM 23593(T).</title>
        <authorList>
            <person name="Kook J.-K."/>
            <person name="Park S.-N."/>
            <person name="Lim Y.K."/>
        </authorList>
    </citation>
    <scope>NUCLEOTIDE SEQUENCE [LARGE SCALE GENOMIC DNA]</scope>
    <source>
        <strain evidence="1 2">DSM 23593</strain>
    </source>
</reference>
<keyword evidence="2" id="KW-1185">Reference proteome</keyword>
<proteinExistence type="predicted"/>
<evidence type="ECO:0008006" key="3">
    <source>
        <dbReference type="Google" id="ProtNLM"/>
    </source>
</evidence>
<comment type="caution">
    <text evidence="1">The sequence shown here is derived from an EMBL/GenBank/DDBJ whole genome shotgun (WGS) entry which is preliminary data.</text>
</comment>
<dbReference type="AlphaFoldDB" id="A0A5D0CPU9"/>
<dbReference type="Proteomes" id="UP000325218">
    <property type="component" value="Unassembled WGS sequence"/>
</dbReference>
<dbReference type="OrthoDB" id="73040at2"/>
<dbReference type="Pfam" id="PF21172">
    <property type="entry name" value="CueP"/>
    <property type="match status" value="1"/>
</dbReference>
<sequence length="175" mass="19398">MLAFGVLIVAVAGGSLFLSQNANRPTREVQQDNPEIKEIVQKYSAWKGASESASITSHQLIVSDGGKEVVYDLPEREFFVSIAPYKQDTHPCQIHSLTGCQGELVNEEFNVRIADSNGNIVLDEVKMSGSNGFIDLWLPRDQQYQVIIEQDGKKAESTLSTYKNDNTCITTMQLV</sequence>
<gene>
    <name evidence="1" type="ORF">FRY98_20895</name>
</gene>
<evidence type="ECO:0000313" key="2">
    <source>
        <dbReference type="Proteomes" id="UP000325218"/>
    </source>
</evidence>
<evidence type="ECO:0000313" key="1">
    <source>
        <dbReference type="EMBL" id="TYA11778.1"/>
    </source>
</evidence>
<name>A0A5D0CPU9_9BACL</name>
<dbReference type="EMBL" id="VSDO01000004">
    <property type="protein sequence ID" value="TYA11778.1"/>
    <property type="molecule type" value="Genomic_DNA"/>
</dbReference>
<organism evidence="1 2">
    <name type="scientific">Paenibacillus faecis</name>
    <dbReference type="NCBI Taxonomy" id="862114"/>
    <lineage>
        <taxon>Bacteria</taxon>
        <taxon>Bacillati</taxon>
        <taxon>Bacillota</taxon>
        <taxon>Bacilli</taxon>
        <taxon>Bacillales</taxon>
        <taxon>Paenibacillaceae</taxon>
        <taxon>Paenibacillus</taxon>
    </lineage>
</organism>
<dbReference type="Gene3D" id="2.60.40.3700">
    <property type="match status" value="1"/>
</dbReference>
<dbReference type="InterPro" id="IPR047808">
    <property type="entry name" value="CueP-like"/>
</dbReference>